<evidence type="ECO:0000259" key="3">
    <source>
        <dbReference type="Pfam" id="PF02953"/>
    </source>
</evidence>
<dbReference type="Gene3D" id="1.10.287.810">
    <property type="entry name" value="Mitochondrial import inner membrane translocase subunit tim13 like domains"/>
    <property type="match status" value="1"/>
</dbReference>
<dbReference type="AlphaFoldDB" id="A0A485LC04"/>
<dbReference type="InterPro" id="IPR035427">
    <property type="entry name" value="Tim10-like_dom_sf"/>
</dbReference>
<keyword evidence="1" id="KW-0811">Translocation</keyword>
<comment type="subunit">
    <text evidence="1">Heterohexamer.</text>
</comment>
<keyword evidence="1" id="KW-0472">Membrane</keyword>
<comment type="subcellular location">
    <subcellularLocation>
        <location evidence="1">Mitochondrion inner membrane</location>
        <topology evidence="1">Peripheral membrane protein</topology>
        <orientation evidence="1">Intermembrane side</orientation>
    </subcellularLocation>
</comment>
<dbReference type="Proteomes" id="UP000332933">
    <property type="component" value="Unassembled WGS sequence"/>
</dbReference>
<organism evidence="5 6">
    <name type="scientific">Aphanomyces stellatus</name>
    <dbReference type="NCBI Taxonomy" id="120398"/>
    <lineage>
        <taxon>Eukaryota</taxon>
        <taxon>Sar</taxon>
        <taxon>Stramenopiles</taxon>
        <taxon>Oomycota</taxon>
        <taxon>Saprolegniomycetes</taxon>
        <taxon>Saprolegniales</taxon>
        <taxon>Verrucalvaceae</taxon>
        <taxon>Aphanomyces</taxon>
    </lineage>
</organism>
<evidence type="ECO:0000256" key="1">
    <source>
        <dbReference type="RuleBase" id="RU367043"/>
    </source>
</evidence>
<sequence length="120" mass="12564">MSWFGLGGGAKKEDEPLPTSSSFSETSFPSADDSLSSSSTYAPAITSSGGTSVNDIIMEEQQKVLVQQAVAKITAIAWDKCSGSKPDSSLSSSEVACIQNVTLSYLDSTMFIARRIAGGR</sequence>
<evidence type="ECO:0000313" key="6">
    <source>
        <dbReference type="Proteomes" id="UP000332933"/>
    </source>
</evidence>
<comment type="similarity">
    <text evidence="1">Belongs to the small Tim family.</text>
</comment>
<evidence type="ECO:0000313" key="5">
    <source>
        <dbReference type="EMBL" id="VFT95802.1"/>
    </source>
</evidence>
<keyword evidence="1" id="KW-0143">Chaperone</keyword>
<feature type="region of interest" description="Disordered" evidence="2">
    <location>
        <begin position="1"/>
        <end position="42"/>
    </location>
</feature>
<proteinExistence type="inferred from homology"/>
<dbReference type="SUPFAM" id="SSF144122">
    <property type="entry name" value="Tim10-like"/>
    <property type="match status" value="1"/>
</dbReference>
<keyword evidence="1" id="KW-0653">Protein transport</keyword>
<feature type="compositionally biased region" description="Low complexity" evidence="2">
    <location>
        <begin position="18"/>
        <end position="39"/>
    </location>
</feature>
<feature type="domain" description="Tim10-like" evidence="3">
    <location>
        <begin position="56"/>
        <end position="116"/>
    </location>
</feature>
<comment type="function">
    <text evidence="1">Mitochondrial intermembrane chaperone that participates in the import and insertion of some multi-pass transmembrane proteins into the mitochondrial inner membrane. Also required for the transfer of beta-barrel precursors from the TOM complex to the sorting and assembly machinery (SAM complex) of the outer membrane. Acts as a chaperone-like protein that protects the hydrophobic precursors from aggregation and guide them through the mitochondrial intermembrane space.</text>
</comment>
<gene>
    <name evidence="5" type="primary">Aste57867_19077</name>
    <name evidence="4" type="ORF">As57867_019013</name>
    <name evidence="5" type="ORF">ASTE57867_19077</name>
</gene>
<evidence type="ECO:0000256" key="2">
    <source>
        <dbReference type="SAM" id="MobiDB-lite"/>
    </source>
</evidence>
<name>A0A485LC04_9STRA</name>
<dbReference type="GO" id="GO:0005743">
    <property type="term" value="C:mitochondrial inner membrane"/>
    <property type="evidence" value="ECO:0007669"/>
    <property type="project" value="UniProtKB-SubCell"/>
</dbReference>
<keyword evidence="6" id="KW-1185">Reference proteome</keyword>
<protein>
    <recommendedName>
        <fullName evidence="1">Mitochondrial import inner membrane translocase subunit</fullName>
    </recommendedName>
</protein>
<accession>A0A485LC04</accession>
<dbReference type="InterPro" id="IPR004217">
    <property type="entry name" value="Tim10-like"/>
</dbReference>
<keyword evidence="1" id="KW-0496">Mitochondrion</keyword>
<keyword evidence="1" id="KW-1015">Disulfide bond</keyword>
<keyword evidence="1" id="KW-0999">Mitochondrion inner membrane</keyword>
<comment type="domain">
    <text evidence="1">The twin CX3C motif contains 4 conserved Cys residues that form 2 disulfide bonds in the mitochondrial intermembrane space.</text>
</comment>
<reference evidence="4" key="2">
    <citation type="submission" date="2019-06" db="EMBL/GenBank/DDBJ databases">
        <title>Genomics analysis of Aphanomyces spp. identifies a new class of oomycete effector associated with host adaptation.</title>
        <authorList>
            <person name="Gaulin E."/>
        </authorList>
    </citation>
    <scope>NUCLEOTIDE SEQUENCE</scope>
    <source>
        <strain evidence="4">CBS 578.67</strain>
    </source>
</reference>
<evidence type="ECO:0000313" key="4">
    <source>
        <dbReference type="EMBL" id="KAF0689470.1"/>
    </source>
</evidence>
<reference evidence="5 6" key="1">
    <citation type="submission" date="2019-03" db="EMBL/GenBank/DDBJ databases">
        <authorList>
            <person name="Gaulin E."/>
            <person name="Dumas B."/>
        </authorList>
    </citation>
    <scope>NUCLEOTIDE SEQUENCE [LARGE SCALE GENOMIC DNA]</scope>
    <source>
        <strain evidence="5">CBS 568.67</strain>
    </source>
</reference>
<keyword evidence="1" id="KW-0813">Transport</keyword>
<dbReference type="EMBL" id="CAADRA010006464">
    <property type="protein sequence ID" value="VFT95802.1"/>
    <property type="molecule type" value="Genomic_DNA"/>
</dbReference>
<dbReference type="GO" id="GO:0015031">
    <property type="term" value="P:protein transport"/>
    <property type="evidence" value="ECO:0007669"/>
    <property type="project" value="UniProtKB-KW"/>
</dbReference>
<dbReference type="EMBL" id="VJMH01006443">
    <property type="protein sequence ID" value="KAF0689470.1"/>
    <property type="molecule type" value="Genomic_DNA"/>
</dbReference>
<dbReference type="Pfam" id="PF02953">
    <property type="entry name" value="zf-Tim10_DDP"/>
    <property type="match status" value="1"/>
</dbReference>